<dbReference type="KEGG" id="cre:CHLRE_06g261100v5"/>
<evidence type="ECO:0000313" key="3">
    <source>
        <dbReference type="Proteomes" id="UP000006906"/>
    </source>
</evidence>
<keyword evidence="3" id="KW-1185">Reference proteome</keyword>
<dbReference type="InterPro" id="IPR032710">
    <property type="entry name" value="NTF2-like_dom_sf"/>
</dbReference>
<dbReference type="AlphaFoldDB" id="A0A2K3DMR9"/>
<gene>
    <name evidence="2" type="ORF">CHLRE_06g261100v5</name>
</gene>
<name>A0A2K3DMR9_CHLRE</name>
<dbReference type="Gene3D" id="3.10.450.50">
    <property type="match status" value="1"/>
</dbReference>
<feature type="region of interest" description="Disordered" evidence="1">
    <location>
        <begin position="222"/>
        <end position="254"/>
    </location>
</feature>
<dbReference type="SUPFAM" id="SSF54427">
    <property type="entry name" value="NTF2-like"/>
    <property type="match status" value="1"/>
</dbReference>
<dbReference type="Gramene" id="PNW81808">
    <property type="protein sequence ID" value="PNW81808"/>
    <property type="gene ID" value="CHLRE_06g261100v5"/>
</dbReference>
<dbReference type="OMA" id="FTHWRAR"/>
<reference evidence="2 3" key="1">
    <citation type="journal article" date="2007" name="Science">
        <title>The Chlamydomonas genome reveals the evolution of key animal and plant functions.</title>
        <authorList>
            <person name="Merchant S.S."/>
            <person name="Prochnik S.E."/>
            <person name="Vallon O."/>
            <person name="Harris E.H."/>
            <person name="Karpowicz S.J."/>
            <person name="Witman G.B."/>
            <person name="Terry A."/>
            <person name="Salamov A."/>
            <person name="Fritz-Laylin L.K."/>
            <person name="Marechal-Drouard L."/>
            <person name="Marshall W.F."/>
            <person name="Qu L.H."/>
            <person name="Nelson D.R."/>
            <person name="Sanderfoot A.A."/>
            <person name="Spalding M.H."/>
            <person name="Kapitonov V.V."/>
            <person name="Ren Q."/>
            <person name="Ferris P."/>
            <person name="Lindquist E."/>
            <person name="Shapiro H."/>
            <person name="Lucas S.M."/>
            <person name="Grimwood J."/>
            <person name="Schmutz J."/>
            <person name="Cardol P."/>
            <person name="Cerutti H."/>
            <person name="Chanfreau G."/>
            <person name="Chen C.L."/>
            <person name="Cognat V."/>
            <person name="Croft M.T."/>
            <person name="Dent R."/>
            <person name="Dutcher S."/>
            <person name="Fernandez E."/>
            <person name="Fukuzawa H."/>
            <person name="Gonzalez-Ballester D."/>
            <person name="Gonzalez-Halphen D."/>
            <person name="Hallmann A."/>
            <person name="Hanikenne M."/>
            <person name="Hippler M."/>
            <person name="Inwood W."/>
            <person name="Jabbari K."/>
            <person name="Kalanon M."/>
            <person name="Kuras R."/>
            <person name="Lefebvre P.A."/>
            <person name="Lemaire S.D."/>
            <person name="Lobanov A.V."/>
            <person name="Lohr M."/>
            <person name="Manuell A."/>
            <person name="Meier I."/>
            <person name="Mets L."/>
            <person name="Mittag M."/>
            <person name="Mittelmeier T."/>
            <person name="Moroney J.V."/>
            <person name="Moseley J."/>
            <person name="Napoli C."/>
            <person name="Nedelcu A.M."/>
            <person name="Niyogi K."/>
            <person name="Novoselov S.V."/>
            <person name="Paulsen I.T."/>
            <person name="Pazour G."/>
            <person name="Purton S."/>
            <person name="Ral J.P."/>
            <person name="Riano-Pachon D.M."/>
            <person name="Riekhof W."/>
            <person name="Rymarquis L."/>
            <person name="Schroda M."/>
            <person name="Stern D."/>
            <person name="Umen J."/>
            <person name="Willows R."/>
            <person name="Wilson N."/>
            <person name="Zimmer S.L."/>
            <person name="Allmer J."/>
            <person name="Balk J."/>
            <person name="Bisova K."/>
            <person name="Chen C.J."/>
            <person name="Elias M."/>
            <person name="Gendler K."/>
            <person name="Hauser C."/>
            <person name="Lamb M.R."/>
            <person name="Ledford H."/>
            <person name="Long J.C."/>
            <person name="Minagawa J."/>
            <person name="Page M.D."/>
            <person name="Pan J."/>
            <person name="Pootakham W."/>
            <person name="Roje S."/>
            <person name="Rose A."/>
            <person name="Stahlberg E."/>
            <person name="Terauchi A.M."/>
            <person name="Yang P."/>
            <person name="Ball S."/>
            <person name="Bowler C."/>
            <person name="Dieckmann C.L."/>
            <person name="Gladyshev V.N."/>
            <person name="Green P."/>
            <person name="Jorgensen R."/>
            <person name="Mayfield S."/>
            <person name="Mueller-Roeber B."/>
            <person name="Rajamani S."/>
            <person name="Sayre R.T."/>
            <person name="Brokstein P."/>
            <person name="Dubchak I."/>
            <person name="Goodstein D."/>
            <person name="Hornick L."/>
            <person name="Huang Y.W."/>
            <person name="Jhaveri J."/>
            <person name="Luo Y."/>
            <person name="Martinez D."/>
            <person name="Ngau W.C."/>
            <person name="Otillar B."/>
            <person name="Poliakov A."/>
            <person name="Porter A."/>
            <person name="Szajkowski L."/>
            <person name="Werner G."/>
            <person name="Zhou K."/>
            <person name="Grigoriev I.V."/>
            <person name="Rokhsar D.S."/>
            <person name="Grossman A.R."/>
        </authorList>
    </citation>
    <scope>NUCLEOTIDE SEQUENCE [LARGE SCALE GENOMIC DNA]</scope>
    <source>
        <strain evidence="3">CC-503</strain>
    </source>
</reference>
<dbReference type="Proteomes" id="UP000006906">
    <property type="component" value="Chromosome 6"/>
</dbReference>
<dbReference type="EMBL" id="CM008967">
    <property type="protein sequence ID" value="PNW81808.1"/>
    <property type="molecule type" value="Genomic_DNA"/>
</dbReference>
<proteinExistence type="predicted"/>
<organism evidence="2 3">
    <name type="scientific">Chlamydomonas reinhardtii</name>
    <name type="common">Chlamydomonas smithii</name>
    <dbReference type="NCBI Taxonomy" id="3055"/>
    <lineage>
        <taxon>Eukaryota</taxon>
        <taxon>Viridiplantae</taxon>
        <taxon>Chlorophyta</taxon>
        <taxon>core chlorophytes</taxon>
        <taxon>Chlorophyceae</taxon>
        <taxon>CS clade</taxon>
        <taxon>Chlamydomonadales</taxon>
        <taxon>Chlamydomonadaceae</taxon>
        <taxon>Chlamydomonas</taxon>
    </lineage>
</organism>
<dbReference type="GeneID" id="66053609"/>
<dbReference type="InParanoid" id="A0A2K3DMR9"/>
<dbReference type="OrthoDB" id="537761at2759"/>
<protein>
    <submittedName>
        <fullName evidence="2">Uncharacterized protein</fullName>
    </submittedName>
</protein>
<sequence length="482" mass="48138">MSSAAEPGAGSSGDVEMLVAADNADTAAAAAAGAGMGAAADTASAAAATLRSFLVDLCSGLNRDEAVGGPCLSREQLETLAGTLLAPDCLIHPDGLLGLTPPLTGRRAFLDFIAQERAAYKTLSLDTLLSAAGPDGDVAFALSRFSMQSVGPWRGAAATGRVSEGVRIDELRLNTAGQVAEAWCNRQLFEEERGLLLRDPPSHHAAWFDPAWLVPVPVPAAAEPEEEEATTAGAAGGGGGMEGEAAAAAGGGGGGGGRSLVSADQLLRVARIWAEAWNCAAAAGPPDPDLLLDGLAEPGFVMWDALGLTGDQGQSHPYTAVKGLDDAKATLTAMAQKYDVEETVQAAAAKPGFNAVFLHWVAKLTPRHDTPAALNPTVTAAGGGGADEVAAAAGTAGGVAAAAGAAGNADAGGDMAAAAPPTAPYHAEATDLLIFSPTSGKLTGAFQFRRPLGSDRRQVLKAAGVTKDLSPAGVSGVPVKGV</sequence>
<dbReference type="RefSeq" id="XP_042923504.1">
    <property type="nucleotide sequence ID" value="XM_043062798.1"/>
</dbReference>
<evidence type="ECO:0000256" key="1">
    <source>
        <dbReference type="SAM" id="MobiDB-lite"/>
    </source>
</evidence>
<evidence type="ECO:0000313" key="2">
    <source>
        <dbReference type="EMBL" id="PNW81808.1"/>
    </source>
</evidence>
<accession>A0A2K3DMR9</accession>